<organism evidence="2 3">
    <name type="scientific">Plakobranchus ocellatus</name>
    <dbReference type="NCBI Taxonomy" id="259542"/>
    <lineage>
        <taxon>Eukaryota</taxon>
        <taxon>Metazoa</taxon>
        <taxon>Spiralia</taxon>
        <taxon>Lophotrochozoa</taxon>
        <taxon>Mollusca</taxon>
        <taxon>Gastropoda</taxon>
        <taxon>Heterobranchia</taxon>
        <taxon>Euthyneura</taxon>
        <taxon>Panpulmonata</taxon>
        <taxon>Sacoglossa</taxon>
        <taxon>Placobranchoidea</taxon>
        <taxon>Plakobranchidae</taxon>
        <taxon>Plakobranchus</taxon>
    </lineage>
</organism>
<sequence length="82" mass="9741">MMRRRRRKRKRRRRRGRGRKRKRRRIRKKKKRRGWGGGGGRRRRGVSGGEKNVLALEPSPMRDSPVNLRAGLLTISPSLFQP</sequence>
<feature type="compositionally biased region" description="Basic residues" evidence="1">
    <location>
        <begin position="1"/>
        <end position="45"/>
    </location>
</feature>
<evidence type="ECO:0000313" key="2">
    <source>
        <dbReference type="EMBL" id="GFO30338.1"/>
    </source>
</evidence>
<proteinExistence type="predicted"/>
<dbReference type="EMBL" id="BLXT01006233">
    <property type="protein sequence ID" value="GFO30338.1"/>
    <property type="molecule type" value="Genomic_DNA"/>
</dbReference>
<dbReference type="AlphaFoldDB" id="A0AAV4CEH9"/>
<feature type="region of interest" description="Disordered" evidence="1">
    <location>
        <begin position="1"/>
        <end position="65"/>
    </location>
</feature>
<reference evidence="2 3" key="1">
    <citation type="journal article" date="2021" name="Elife">
        <title>Chloroplast acquisition without the gene transfer in kleptoplastic sea slugs, Plakobranchus ocellatus.</title>
        <authorList>
            <person name="Maeda T."/>
            <person name="Takahashi S."/>
            <person name="Yoshida T."/>
            <person name="Shimamura S."/>
            <person name="Takaki Y."/>
            <person name="Nagai Y."/>
            <person name="Toyoda A."/>
            <person name="Suzuki Y."/>
            <person name="Arimoto A."/>
            <person name="Ishii H."/>
            <person name="Satoh N."/>
            <person name="Nishiyama T."/>
            <person name="Hasebe M."/>
            <person name="Maruyama T."/>
            <person name="Minagawa J."/>
            <person name="Obokata J."/>
            <person name="Shigenobu S."/>
        </authorList>
    </citation>
    <scope>NUCLEOTIDE SEQUENCE [LARGE SCALE GENOMIC DNA]</scope>
</reference>
<comment type="caution">
    <text evidence="2">The sequence shown here is derived from an EMBL/GenBank/DDBJ whole genome shotgun (WGS) entry which is preliminary data.</text>
</comment>
<evidence type="ECO:0000256" key="1">
    <source>
        <dbReference type="SAM" id="MobiDB-lite"/>
    </source>
</evidence>
<protein>
    <submittedName>
        <fullName evidence="2">Uncharacterized protein</fullName>
    </submittedName>
</protein>
<keyword evidence="3" id="KW-1185">Reference proteome</keyword>
<gene>
    <name evidence="2" type="ORF">PoB_005684300</name>
</gene>
<name>A0AAV4CEH9_9GAST</name>
<accession>A0AAV4CEH9</accession>
<evidence type="ECO:0000313" key="3">
    <source>
        <dbReference type="Proteomes" id="UP000735302"/>
    </source>
</evidence>
<dbReference type="Proteomes" id="UP000735302">
    <property type="component" value="Unassembled WGS sequence"/>
</dbReference>